<evidence type="ECO:0000256" key="2">
    <source>
        <dbReference type="ARBA" id="ARBA00022598"/>
    </source>
</evidence>
<dbReference type="UniPathway" id="UPA00906">
    <property type="reaction ID" value="UER00895"/>
</dbReference>
<dbReference type="InterPro" id="IPR010978">
    <property type="entry name" value="tRNA-bd_arm"/>
</dbReference>
<dbReference type="OrthoDB" id="10264585at2759"/>
<evidence type="ECO:0000256" key="3">
    <source>
        <dbReference type="ARBA" id="ARBA00022741"/>
    </source>
</evidence>
<evidence type="ECO:0000256" key="4">
    <source>
        <dbReference type="ARBA" id="ARBA00022840"/>
    </source>
</evidence>
<feature type="binding site" evidence="8">
    <location>
        <position position="488"/>
    </location>
    <ligand>
        <name>L-serine</name>
        <dbReference type="ChEBI" id="CHEBI:33384"/>
    </ligand>
</feature>
<keyword evidence="4 9" id="KW-0067">ATP-binding</keyword>
<dbReference type="GO" id="GO:0005524">
    <property type="term" value="F:ATP binding"/>
    <property type="evidence" value="ECO:0007669"/>
    <property type="project" value="UniProtKB-KW"/>
</dbReference>
<dbReference type="AlphaFoldDB" id="A0A6G1GK91"/>
<dbReference type="InterPro" id="IPR006195">
    <property type="entry name" value="aa-tRNA-synth_II"/>
</dbReference>
<dbReference type="Gene3D" id="1.10.287.40">
    <property type="entry name" value="Serine-tRNA synthetase, tRNA binding domain"/>
    <property type="match status" value="1"/>
</dbReference>
<dbReference type="InterPro" id="IPR045864">
    <property type="entry name" value="aa-tRNA-synth_II/BPL/LPL"/>
</dbReference>
<dbReference type="GO" id="GO:0004828">
    <property type="term" value="F:serine-tRNA ligase activity"/>
    <property type="evidence" value="ECO:0007669"/>
    <property type="project" value="UniProtKB-EC"/>
</dbReference>
<feature type="region of interest" description="Disordered" evidence="11">
    <location>
        <begin position="354"/>
        <end position="385"/>
    </location>
</feature>
<feature type="binding site" evidence="8">
    <location>
        <position position="347"/>
    </location>
    <ligand>
        <name>L-serine</name>
        <dbReference type="ChEBI" id="CHEBI:33384"/>
    </ligand>
</feature>
<dbReference type="PROSITE" id="PS50862">
    <property type="entry name" value="AA_TRNA_LIGASE_II"/>
    <property type="match status" value="1"/>
</dbReference>
<evidence type="ECO:0000259" key="12">
    <source>
        <dbReference type="PROSITE" id="PS50862"/>
    </source>
</evidence>
<feature type="binding site" evidence="8">
    <location>
        <position position="324"/>
    </location>
    <ligand>
        <name>L-serine</name>
        <dbReference type="ChEBI" id="CHEBI:33384"/>
    </ligand>
</feature>
<dbReference type="InterPro" id="IPR002314">
    <property type="entry name" value="aa-tRNA-synt_IIb"/>
</dbReference>
<feature type="binding site" evidence="9">
    <location>
        <begin position="340"/>
        <end position="343"/>
    </location>
    <ligand>
        <name>ATP</name>
        <dbReference type="ChEBI" id="CHEBI:30616"/>
    </ligand>
</feature>
<dbReference type="SUPFAM" id="SSF55681">
    <property type="entry name" value="Class II aaRS and biotin synthetases"/>
    <property type="match status" value="1"/>
</dbReference>
<accession>A0A6G1GK91</accession>
<feature type="binding site" evidence="9">
    <location>
        <begin position="444"/>
        <end position="447"/>
    </location>
    <ligand>
        <name>ATP</name>
        <dbReference type="ChEBI" id="CHEBI:30616"/>
    </ligand>
</feature>
<evidence type="ECO:0000256" key="11">
    <source>
        <dbReference type="SAM" id="MobiDB-lite"/>
    </source>
</evidence>
<dbReference type="Proteomes" id="UP000800041">
    <property type="component" value="Unassembled WGS sequence"/>
</dbReference>
<sequence>MARRPLSQLSCPSCRQKIVSLLTPNSSRSYTRPANAPKALIDTKHIRQNPGLYKQNCLDRNYPSQAENSWKILELHNTRQLIQKDALGFRTRNNELRRALAEAASISGDAEGSIARGYEKQALLDEARHLKEQLNRIEAEEKEIDLEIEHLALSLPNLSSNITPVGAEPTVLSYINPDPREAPDAKDRIWRSHTEIGAELDILDFAAAASTSGWGFYYLTNAAALLEQALIQYALALAMQRGWKVVSPPSMVYAHMAAACGFQPRDANGEQQIYGLDQPDKDEKKPKHVLAGTAEIPLASWKAEQTLRAEELPLKVVGVSRCYRAEAGARGVDTKGLYRVHEFSKVEMFAWTMPDSTPEPNSSSNSSSSTYGFFSTDPTESAPTSSSASIFMDMLALQRDYLTSLNLHCRILEQPTHDLGASATRKIDIEAFFPSRPHAAGWGEVTSLSACGDYQSRRLGTRLKAGGTDGGKGKVKGGEPVGFPYTLNGTAVAVPRVLAALLENGWDEGRKEVCVPECLRPWMGGREWIGKE</sequence>
<keyword evidence="3" id="KW-0547">Nucleotide-binding</keyword>
<name>A0A6G1GK91_9PEZI</name>
<organism evidence="13 14">
    <name type="scientific">Aulographum hederae CBS 113979</name>
    <dbReference type="NCBI Taxonomy" id="1176131"/>
    <lineage>
        <taxon>Eukaryota</taxon>
        <taxon>Fungi</taxon>
        <taxon>Dikarya</taxon>
        <taxon>Ascomycota</taxon>
        <taxon>Pezizomycotina</taxon>
        <taxon>Dothideomycetes</taxon>
        <taxon>Pleosporomycetidae</taxon>
        <taxon>Aulographales</taxon>
        <taxon>Aulographaceae</taxon>
    </lineage>
</organism>
<keyword evidence="14" id="KW-1185">Reference proteome</keyword>
<evidence type="ECO:0000256" key="9">
    <source>
        <dbReference type="PIRSR" id="PIRSR001529-2"/>
    </source>
</evidence>
<evidence type="ECO:0000313" key="14">
    <source>
        <dbReference type="Proteomes" id="UP000800041"/>
    </source>
</evidence>
<evidence type="ECO:0000313" key="13">
    <source>
        <dbReference type="EMBL" id="KAF1981331.1"/>
    </source>
</evidence>
<feature type="coiled-coil region" evidence="10">
    <location>
        <begin position="120"/>
        <end position="150"/>
    </location>
</feature>
<keyword evidence="2" id="KW-0436">Ligase</keyword>
<dbReference type="Gene3D" id="3.30.930.10">
    <property type="entry name" value="Bira Bifunctional Protein, Domain 2"/>
    <property type="match status" value="1"/>
</dbReference>
<feature type="binding site" evidence="8">
    <location>
        <position position="293"/>
    </location>
    <ligand>
        <name>L-serine</name>
        <dbReference type="ChEBI" id="CHEBI:33384"/>
    </ligand>
</feature>
<dbReference type="EMBL" id="ML977201">
    <property type="protein sequence ID" value="KAF1981331.1"/>
    <property type="molecule type" value="Genomic_DNA"/>
</dbReference>
<dbReference type="EC" id="6.1.1.11" evidence="1"/>
<proteinExistence type="predicted"/>
<evidence type="ECO:0000256" key="8">
    <source>
        <dbReference type="PIRSR" id="PIRSR001529-1"/>
    </source>
</evidence>
<dbReference type="Pfam" id="PF02403">
    <property type="entry name" value="Seryl_tRNA_N"/>
    <property type="match status" value="1"/>
</dbReference>
<dbReference type="InterPro" id="IPR015866">
    <property type="entry name" value="Ser-tRNA-synth_1_N"/>
</dbReference>
<evidence type="ECO:0000256" key="10">
    <source>
        <dbReference type="SAM" id="Coils"/>
    </source>
</evidence>
<dbReference type="Pfam" id="PF00587">
    <property type="entry name" value="tRNA-synt_2b"/>
    <property type="match status" value="1"/>
</dbReference>
<dbReference type="PANTHER" id="PTHR11778">
    <property type="entry name" value="SERYL-TRNA SYNTHETASE"/>
    <property type="match status" value="1"/>
</dbReference>
<evidence type="ECO:0000256" key="1">
    <source>
        <dbReference type="ARBA" id="ARBA00012840"/>
    </source>
</evidence>
<evidence type="ECO:0000256" key="6">
    <source>
        <dbReference type="ARBA" id="ARBA00031113"/>
    </source>
</evidence>
<gene>
    <name evidence="13" type="ORF">K402DRAFT_415534</name>
</gene>
<protein>
    <recommendedName>
        <fullName evidence="1">serine--tRNA ligase</fullName>
        <ecNumber evidence="1">6.1.1.11</ecNumber>
    </recommendedName>
    <alternativeName>
        <fullName evidence="6">Seryl-tRNA synthetase</fullName>
    </alternativeName>
    <alternativeName>
        <fullName evidence="7">Seryl-tRNA(Ser) synthetase</fullName>
    </alternativeName>
</protein>
<feature type="site" description="Important for serine binding" evidence="8">
    <location>
        <position position="490"/>
    </location>
</feature>
<dbReference type="PRINTS" id="PR00981">
    <property type="entry name" value="TRNASYNTHSER"/>
</dbReference>
<keyword evidence="10" id="KW-0175">Coiled coil</keyword>
<evidence type="ECO:0000256" key="5">
    <source>
        <dbReference type="ARBA" id="ARBA00023146"/>
    </source>
</evidence>
<dbReference type="FunFam" id="3.30.930.10:FF:000069">
    <property type="entry name" value="Seryl-tRNA synthetase"/>
    <property type="match status" value="1"/>
</dbReference>
<feature type="domain" description="Aminoacyl-transfer RNA synthetases class-II family profile" evidence="12">
    <location>
        <begin position="304"/>
        <end position="516"/>
    </location>
</feature>
<evidence type="ECO:0000256" key="7">
    <source>
        <dbReference type="ARBA" id="ARBA00034892"/>
    </source>
</evidence>
<dbReference type="PIRSF" id="PIRSF001529">
    <property type="entry name" value="Ser-tRNA-synth_IIa"/>
    <property type="match status" value="1"/>
</dbReference>
<keyword evidence="5 13" id="KW-0030">Aminoacyl-tRNA synthetase</keyword>
<feature type="compositionally biased region" description="Low complexity" evidence="11">
    <location>
        <begin position="361"/>
        <end position="385"/>
    </location>
</feature>
<reference evidence="13" key="1">
    <citation type="journal article" date="2020" name="Stud. Mycol.">
        <title>101 Dothideomycetes genomes: a test case for predicting lifestyles and emergence of pathogens.</title>
        <authorList>
            <person name="Haridas S."/>
            <person name="Albert R."/>
            <person name="Binder M."/>
            <person name="Bloem J."/>
            <person name="Labutti K."/>
            <person name="Salamov A."/>
            <person name="Andreopoulos B."/>
            <person name="Baker S."/>
            <person name="Barry K."/>
            <person name="Bills G."/>
            <person name="Bluhm B."/>
            <person name="Cannon C."/>
            <person name="Castanera R."/>
            <person name="Culley D."/>
            <person name="Daum C."/>
            <person name="Ezra D."/>
            <person name="Gonzalez J."/>
            <person name="Henrissat B."/>
            <person name="Kuo A."/>
            <person name="Liang C."/>
            <person name="Lipzen A."/>
            <person name="Lutzoni F."/>
            <person name="Magnuson J."/>
            <person name="Mondo S."/>
            <person name="Nolan M."/>
            <person name="Ohm R."/>
            <person name="Pangilinan J."/>
            <person name="Park H.-J."/>
            <person name="Ramirez L."/>
            <person name="Alfaro M."/>
            <person name="Sun H."/>
            <person name="Tritt A."/>
            <person name="Yoshinaga Y."/>
            <person name="Zwiers L.-H."/>
            <person name="Turgeon B."/>
            <person name="Goodwin S."/>
            <person name="Spatafora J."/>
            <person name="Crous P."/>
            <person name="Grigoriev I."/>
        </authorList>
    </citation>
    <scope>NUCLEOTIDE SEQUENCE</scope>
    <source>
        <strain evidence="13">CBS 113979</strain>
    </source>
</reference>
<dbReference type="InterPro" id="IPR002317">
    <property type="entry name" value="Ser-tRNA-ligase_type_1"/>
</dbReference>
<dbReference type="GO" id="GO:0006434">
    <property type="term" value="P:seryl-tRNA aminoacylation"/>
    <property type="evidence" value="ECO:0007669"/>
    <property type="project" value="InterPro"/>
</dbReference>
<dbReference type="SUPFAM" id="SSF46589">
    <property type="entry name" value="tRNA-binding arm"/>
    <property type="match status" value="1"/>
</dbReference>
<feature type="binding site" evidence="9">
    <location>
        <begin position="324"/>
        <end position="326"/>
    </location>
    <ligand>
        <name>ATP</name>
        <dbReference type="ChEBI" id="CHEBI:30616"/>
    </ligand>
</feature>
<dbReference type="InterPro" id="IPR042103">
    <property type="entry name" value="SerRS_1_N_sf"/>
</dbReference>